<protein>
    <recommendedName>
        <fullName evidence="3">Sulfurtransferase TusA family protein</fullName>
    </recommendedName>
</protein>
<keyword evidence="2" id="KW-1185">Reference proteome</keyword>
<dbReference type="InterPro" id="IPR036868">
    <property type="entry name" value="TusA-like_sf"/>
</dbReference>
<organism evidence="1 2">
    <name type="scientific">Vibrio penaeicida</name>
    <dbReference type="NCBI Taxonomy" id="104609"/>
    <lineage>
        <taxon>Bacteria</taxon>
        <taxon>Pseudomonadati</taxon>
        <taxon>Pseudomonadota</taxon>
        <taxon>Gammaproteobacteria</taxon>
        <taxon>Vibrionales</taxon>
        <taxon>Vibrionaceae</taxon>
        <taxon>Vibrio</taxon>
    </lineage>
</organism>
<proteinExistence type="predicted"/>
<reference evidence="2" key="1">
    <citation type="journal article" date="2019" name="Int. J. Syst. Evol. Microbiol.">
        <title>The Global Catalogue of Microorganisms (GCM) 10K type strain sequencing project: providing services to taxonomists for standard genome sequencing and annotation.</title>
        <authorList>
            <consortium name="The Broad Institute Genomics Platform"/>
            <consortium name="The Broad Institute Genome Sequencing Center for Infectious Disease"/>
            <person name="Wu L."/>
            <person name="Ma J."/>
        </authorList>
    </citation>
    <scope>NUCLEOTIDE SEQUENCE [LARGE SCALE GENOMIC DNA]</scope>
    <source>
        <strain evidence="2">NBRC 15640</strain>
    </source>
</reference>
<dbReference type="RefSeq" id="WP_022614849.1">
    <property type="nucleotide sequence ID" value="NZ_AP025146.1"/>
</dbReference>
<dbReference type="SUPFAM" id="SSF64307">
    <property type="entry name" value="SirA-like"/>
    <property type="match status" value="1"/>
</dbReference>
<sequence>MKLKQLDAKSVKCPDLTVVVRRFIFREIASDCVAHVITCEPLSTERISHMVHQLEWELLSQHVENGEYHFLIRKP</sequence>
<dbReference type="Proteomes" id="UP001156690">
    <property type="component" value="Unassembled WGS sequence"/>
</dbReference>
<gene>
    <name evidence="1" type="ORF">GCM10007932_05140</name>
</gene>
<dbReference type="Gene3D" id="3.30.110.40">
    <property type="entry name" value="TusA-like domain"/>
    <property type="match status" value="1"/>
</dbReference>
<accession>A0AAV5NKL9</accession>
<name>A0AAV5NKL9_9VIBR</name>
<evidence type="ECO:0000313" key="2">
    <source>
        <dbReference type="Proteomes" id="UP001156690"/>
    </source>
</evidence>
<comment type="caution">
    <text evidence="1">The sequence shown here is derived from an EMBL/GenBank/DDBJ whole genome shotgun (WGS) entry which is preliminary data.</text>
</comment>
<evidence type="ECO:0000313" key="1">
    <source>
        <dbReference type="EMBL" id="GLQ71154.1"/>
    </source>
</evidence>
<evidence type="ECO:0008006" key="3">
    <source>
        <dbReference type="Google" id="ProtNLM"/>
    </source>
</evidence>
<dbReference type="EMBL" id="BSNX01000003">
    <property type="protein sequence ID" value="GLQ71154.1"/>
    <property type="molecule type" value="Genomic_DNA"/>
</dbReference>
<dbReference type="AlphaFoldDB" id="A0AAV5NKL9"/>